<dbReference type="GO" id="GO:0000166">
    <property type="term" value="F:nucleotide binding"/>
    <property type="evidence" value="ECO:0007669"/>
    <property type="project" value="UniProtKB-KW"/>
</dbReference>
<dbReference type="EMBL" id="FRAD01000011">
    <property type="protein sequence ID" value="SHJ99198.1"/>
    <property type="molecule type" value="Genomic_DNA"/>
</dbReference>
<evidence type="ECO:0000256" key="5">
    <source>
        <dbReference type="ARBA" id="ARBA00022801"/>
    </source>
</evidence>
<dbReference type="GO" id="GO:0009117">
    <property type="term" value="P:nucleotide metabolic process"/>
    <property type="evidence" value="ECO:0007669"/>
    <property type="project" value="UniProtKB-KW"/>
</dbReference>
<keyword evidence="5 10" id="KW-0378">Hydrolase</keyword>
<dbReference type="SUPFAM" id="SSF52972">
    <property type="entry name" value="ITPase-like"/>
    <property type="match status" value="1"/>
</dbReference>
<feature type="binding site" evidence="10">
    <location>
        <begin position="154"/>
        <end position="157"/>
    </location>
    <ligand>
        <name>substrate</name>
    </ligand>
</feature>
<comment type="cofactor">
    <cofactor evidence="10">
        <name>Mg(2+)</name>
        <dbReference type="ChEBI" id="CHEBI:18420"/>
    </cofactor>
    <text evidence="10">Binds 1 Mg(2+) ion per subunit.</text>
</comment>
<dbReference type="Gene3D" id="3.90.950.10">
    <property type="match status" value="1"/>
</dbReference>
<accession>A0A1M6NUC3</accession>
<feature type="binding site" evidence="10">
    <location>
        <position position="177"/>
    </location>
    <ligand>
        <name>substrate</name>
    </ligand>
</feature>
<dbReference type="CDD" id="cd00515">
    <property type="entry name" value="HAM1"/>
    <property type="match status" value="1"/>
</dbReference>
<keyword evidence="7 10" id="KW-0546">Nucleotide metabolism</keyword>
<evidence type="ECO:0000256" key="10">
    <source>
        <dbReference type="HAMAP-Rule" id="MF_01405"/>
    </source>
</evidence>
<evidence type="ECO:0000256" key="4">
    <source>
        <dbReference type="ARBA" id="ARBA00022741"/>
    </source>
</evidence>
<feature type="binding site" evidence="10">
    <location>
        <begin position="182"/>
        <end position="183"/>
    </location>
    <ligand>
        <name>substrate</name>
    </ligand>
</feature>
<evidence type="ECO:0000256" key="1">
    <source>
        <dbReference type="ARBA" id="ARBA00008023"/>
    </source>
</evidence>
<keyword evidence="3 10" id="KW-0479">Metal-binding</keyword>
<dbReference type="RefSeq" id="WP_072903462.1">
    <property type="nucleotide sequence ID" value="NZ_FRAD01000011.1"/>
</dbReference>
<dbReference type="OrthoDB" id="9807456at2"/>
<dbReference type="GO" id="GO:0046872">
    <property type="term" value="F:metal ion binding"/>
    <property type="evidence" value="ECO:0007669"/>
    <property type="project" value="UniProtKB-KW"/>
</dbReference>
<proteinExistence type="inferred from homology"/>
<dbReference type="NCBIfam" id="TIGR00042">
    <property type="entry name" value="RdgB/HAM1 family non-canonical purine NTP pyrophosphatase"/>
    <property type="match status" value="1"/>
</dbReference>
<feature type="binding site" evidence="10">
    <location>
        <position position="71"/>
    </location>
    <ligand>
        <name>Mg(2+)</name>
        <dbReference type="ChEBI" id="CHEBI:18420"/>
    </ligand>
</feature>
<organism evidence="12 13">
    <name type="scientific">Hathewaya proteolytica DSM 3090</name>
    <dbReference type="NCBI Taxonomy" id="1121331"/>
    <lineage>
        <taxon>Bacteria</taxon>
        <taxon>Bacillati</taxon>
        <taxon>Bacillota</taxon>
        <taxon>Clostridia</taxon>
        <taxon>Eubacteriales</taxon>
        <taxon>Clostridiaceae</taxon>
        <taxon>Hathewaya</taxon>
    </lineage>
</organism>
<gene>
    <name evidence="12" type="ORF">SAMN02745248_01492</name>
</gene>
<dbReference type="EC" id="3.6.1.66" evidence="10"/>
<dbReference type="InterPro" id="IPR020922">
    <property type="entry name" value="dITP/XTP_pyrophosphatase"/>
</dbReference>
<dbReference type="GO" id="GO:0009146">
    <property type="term" value="P:purine nucleoside triphosphate catabolic process"/>
    <property type="evidence" value="ECO:0007669"/>
    <property type="project" value="UniProtKB-UniRule"/>
</dbReference>
<dbReference type="AlphaFoldDB" id="A0A1M6NUC3"/>
<feature type="binding site" evidence="10">
    <location>
        <position position="72"/>
    </location>
    <ligand>
        <name>substrate</name>
    </ligand>
</feature>
<dbReference type="GO" id="GO:0036220">
    <property type="term" value="F:ITP diphosphatase activity"/>
    <property type="evidence" value="ECO:0007669"/>
    <property type="project" value="UniProtKB-UniRule"/>
</dbReference>
<comment type="function">
    <text evidence="10">Pyrophosphatase that catalyzes the hydrolysis of nucleoside triphosphates to their monophosphate derivatives, with a high preference for the non-canonical purine nucleotides XTP (xanthosine triphosphate), dITP (deoxyinosine triphosphate) and ITP. Seems to function as a house-cleaning enzyme that removes non-canonical purine nucleotides from the nucleotide pool, thus preventing their incorporation into DNA/RNA and avoiding chromosomal lesions.</text>
</comment>
<comment type="subunit">
    <text evidence="2 10">Homodimer.</text>
</comment>
<evidence type="ECO:0000256" key="6">
    <source>
        <dbReference type="ARBA" id="ARBA00022842"/>
    </source>
</evidence>
<dbReference type="PANTHER" id="PTHR11067">
    <property type="entry name" value="INOSINE TRIPHOSPHATE PYROPHOSPHATASE/HAM1 PROTEIN"/>
    <property type="match status" value="1"/>
</dbReference>
<sequence length="204" mass="23121">MRELIIASNNEGKIQEIKEILKEFEFNIKSLKEANIFIDVEETGKTFAENAYIKAKAIYDMTNECAVLADDSGLEVDYLSGEPGVLSARYAGEHGNDEKNNMKLIENMKGVPEELRTAKFLCHMVLILENGQVLESEGQVLGKILKELRGQGGFGYDPLFYVEKYGKTFAEFTLEEKDEISHRGRALEGLKKALKEYHENYIVK</sequence>
<comment type="similarity">
    <text evidence="1 10 11">Belongs to the HAM1 NTPase family.</text>
</comment>
<dbReference type="GO" id="GO:0005829">
    <property type="term" value="C:cytosol"/>
    <property type="evidence" value="ECO:0007669"/>
    <property type="project" value="TreeGrafter"/>
</dbReference>
<dbReference type="FunFam" id="3.90.950.10:FF:000001">
    <property type="entry name" value="dITP/XTP pyrophosphatase"/>
    <property type="match status" value="1"/>
</dbReference>
<keyword evidence="6 10" id="KW-0460">Magnesium</keyword>
<comment type="catalytic activity">
    <reaction evidence="9 10">
        <text>XTP + H2O = XMP + diphosphate + H(+)</text>
        <dbReference type="Rhea" id="RHEA:28610"/>
        <dbReference type="ChEBI" id="CHEBI:15377"/>
        <dbReference type="ChEBI" id="CHEBI:15378"/>
        <dbReference type="ChEBI" id="CHEBI:33019"/>
        <dbReference type="ChEBI" id="CHEBI:57464"/>
        <dbReference type="ChEBI" id="CHEBI:61314"/>
        <dbReference type="EC" id="3.6.1.66"/>
    </reaction>
</comment>
<evidence type="ECO:0000256" key="9">
    <source>
        <dbReference type="ARBA" id="ARBA00052017"/>
    </source>
</evidence>
<dbReference type="HAMAP" id="MF_01405">
    <property type="entry name" value="Non_canon_purine_NTPase"/>
    <property type="match status" value="1"/>
</dbReference>
<feature type="binding site" evidence="10">
    <location>
        <begin position="8"/>
        <end position="13"/>
    </location>
    <ligand>
        <name>substrate</name>
    </ligand>
</feature>
<evidence type="ECO:0000256" key="11">
    <source>
        <dbReference type="RuleBase" id="RU003781"/>
    </source>
</evidence>
<evidence type="ECO:0000256" key="2">
    <source>
        <dbReference type="ARBA" id="ARBA00011738"/>
    </source>
</evidence>
<dbReference type="STRING" id="1121331.SAMN02745248_01492"/>
<dbReference type="PANTHER" id="PTHR11067:SF9">
    <property type="entry name" value="INOSINE TRIPHOSPHATE PYROPHOSPHATASE"/>
    <property type="match status" value="1"/>
</dbReference>
<evidence type="ECO:0000256" key="3">
    <source>
        <dbReference type="ARBA" id="ARBA00022723"/>
    </source>
</evidence>
<dbReference type="GO" id="GO:0017111">
    <property type="term" value="F:ribonucleoside triphosphate phosphatase activity"/>
    <property type="evidence" value="ECO:0007669"/>
    <property type="project" value="InterPro"/>
</dbReference>
<feature type="active site" description="Proton acceptor" evidence="10">
    <location>
        <position position="71"/>
    </location>
</feature>
<reference evidence="12 13" key="1">
    <citation type="submission" date="2016-11" db="EMBL/GenBank/DDBJ databases">
        <authorList>
            <person name="Jaros S."/>
            <person name="Januszkiewicz K."/>
            <person name="Wedrychowicz H."/>
        </authorList>
    </citation>
    <scope>NUCLEOTIDE SEQUENCE [LARGE SCALE GENOMIC DNA]</scope>
    <source>
        <strain evidence="12 13">DSM 3090</strain>
    </source>
</reference>
<feature type="binding site" evidence="10">
    <location>
        <position position="41"/>
    </location>
    <ligand>
        <name>Mg(2+)</name>
        <dbReference type="ChEBI" id="CHEBI:18420"/>
    </ligand>
</feature>
<evidence type="ECO:0000256" key="7">
    <source>
        <dbReference type="ARBA" id="ARBA00023080"/>
    </source>
</evidence>
<dbReference type="InterPro" id="IPR002637">
    <property type="entry name" value="RdgB/HAM1"/>
</dbReference>
<keyword evidence="13" id="KW-1185">Reference proteome</keyword>
<dbReference type="InterPro" id="IPR029001">
    <property type="entry name" value="ITPase-like_fam"/>
</dbReference>
<evidence type="ECO:0000313" key="13">
    <source>
        <dbReference type="Proteomes" id="UP000183952"/>
    </source>
</evidence>
<protein>
    <recommendedName>
        <fullName evidence="10">dITP/XTP pyrophosphatase</fullName>
        <ecNumber evidence="10">3.6.1.66</ecNumber>
    </recommendedName>
    <alternativeName>
        <fullName evidence="10">Non-canonical purine NTP pyrophosphatase</fullName>
    </alternativeName>
    <alternativeName>
        <fullName evidence="10">Non-standard purine NTP pyrophosphatase</fullName>
    </alternativeName>
    <alternativeName>
        <fullName evidence="10">Nucleoside-triphosphate diphosphatase</fullName>
    </alternativeName>
    <alternativeName>
        <fullName evidence="10">Nucleoside-triphosphate pyrophosphatase</fullName>
        <shortName evidence="10">NTPase</shortName>
    </alternativeName>
</protein>
<evidence type="ECO:0000256" key="8">
    <source>
        <dbReference type="ARBA" id="ARBA00051875"/>
    </source>
</evidence>
<evidence type="ECO:0000313" key="12">
    <source>
        <dbReference type="EMBL" id="SHJ99198.1"/>
    </source>
</evidence>
<dbReference type="GO" id="GO:0035870">
    <property type="term" value="F:dITP diphosphatase activity"/>
    <property type="evidence" value="ECO:0007669"/>
    <property type="project" value="UniProtKB-UniRule"/>
</dbReference>
<name>A0A1M6NUC3_9CLOT</name>
<dbReference type="NCBIfam" id="NF011397">
    <property type="entry name" value="PRK14822.1"/>
    <property type="match status" value="1"/>
</dbReference>
<comment type="catalytic activity">
    <reaction evidence="10">
        <text>ITP + H2O = IMP + diphosphate + H(+)</text>
        <dbReference type="Rhea" id="RHEA:29399"/>
        <dbReference type="ChEBI" id="CHEBI:15377"/>
        <dbReference type="ChEBI" id="CHEBI:15378"/>
        <dbReference type="ChEBI" id="CHEBI:33019"/>
        <dbReference type="ChEBI" id="CHEBI:58053"/>
        <dbReference type="ChEBI" id="CHEBI:61402"/>
        <dbReference type="EC" id="3.6.1.66"/>
    </reaction>
</comment>
<dbReference type="GO" id="GO:0036222">
    <property type="term" value="F:XTP diphosphatase activity"/>
    <property type="evidence" value="ECO:0007669"/>
    <property type="project" value="UniProtKB-UniRule"/>
</dbReference>
<keyword evidence="4 10" id="KW-0547">Nucleotide-binding</keyword>
<dbReference type="Pfam" id="PF01725">
    <property type="entry name" value="Ham1p_like"/>
    <property type="match status" value="1"/>
</dbReference>
<comment type="catalytic activity">
    <reaction evidence="8 10">
        <text>dITP + H2O = dIMP + diphosphate + H(+)</text>
        <dbReference type="Rhea" id="RHEA:28342"/>
        <dbReference type="ChEBI" id="CHEBI:15377"/>
        <dbReference type="ChEBI" id="CHEBI:15378"/>
        <dbReference type="ChEBI" id="CHEBI:33019"/>
        <dbReference type="ChEBI" id="CHEBI:61194"/>
        <dbReference type="ChEBI" id="CHEBI:61382"/>
        <dbReference type="EC" id="3.6.1.66"/>
    </reaction>
</comment>
<dbReference type="Proteomes" id="UP000183952">
    <property type="component" value="Unassembled WGS sequence"/>
</dbReference>